<protein>
    <recommendedName>
        <fullName evidence="3">NmrA-like domain-containing protein</fullName>
    </recommendedName>
</protein>
<evidence type="ECO:0000313" key="2">
    <source>
        <dbReference type="Proteomes" id="UP000242791"/>
    </source>
</evidence>
<dbReference type="Proteomes" id="UP000242791">
    <property type="component" value="Unassembled WGS sequence"/>
</dbReference>
<dbReference type="InterPro" id="IPR036291">
    <property type="entry name" value="NAD(P)-bd_dom_sf"/>
</dbReference>
<name>A0A1J9RDU9_9EURO</name>
<dbReference type="VEuPathDB" id="FungiDB:ACJ73_01848"/>
<dbReference type="OrthoDB" id="9997102at2759"/>
<accession>A0A1J9RDU9</accession>
<evidence type="ECO:0008006" key="3">
    <source>
        <dbReference type="Google" id="ProtNLM"/>
    </source>
</evidence>
<dbReference type="InterPro" id="IPR051604">
    <property type="entry name" value="Ergot_Alk_Oxidoreductase"/>
</dbReference>
<dbReference type="PANTHER" id="PTHR43162:SF1">
    <property type="entry name" value="PRESTALK A DIFFERENTIATION PROTEIN A"/>
    <property type="match status" value="1"/>
</dbReference>
<proteinExistence type="predicted"/>
<reference evidence="1 2" key="1">
    <citation type="submission" date="2015-08" db="EMBL/GenBank/DDBJ databases">
        <title>Emmonsia species relationships and genome sequence.</title>
        <authorList>
            <person name="Cuomo C.A."/>
            <person name="Schwartz I.S."/>
            <person name="Kenyon C."/>
            <person name="De Hoog G.S."/>
            <person name="Govender N.P."/>
            <person name="Botha A."/>
            <person name="Moreno L."/>
            <person name="De Vries M."/>
            <person name="Munoz J.F."/>
            <person name="Stielow J.B."/>
        </authorList>
    </citation>
    <scope>NUCLEOTIDE SEQUENCE [LARGE SCALE GENOMIC DNA]</scope>
    <source>
        <strain evidence="1 2">EI222</strain>
    </source>
</reference>
<keyword evidence="2" id="KW-1185">Reference proteome</keyword>
<gene>
    <name evidence="1" type="ORF">ACJ73_01848</name>
</gene>
<dbReference type="PANTHER" id="PTHR43162">
    <property type="match status" value="1"/>
</dbReference>
<sequence>MTIFLGGRGKTTRRLASIFSTAATEVPFLIASRTSCPSSPYRHVPFDWFDESTWAQPFNASEPNSHPAPVPSREYTLSARPFFGHGPADDAITENFSEGQHLLSIKEESLIYSAKGEGRIPFVSAEGIARVAFRSLTDARLHNTEHLILGPELLSHDDLEDILSSVLGRTITHVNLSEAGFSARMESTLGIPQEYAQMLAVLETNAKNGAEDRMNNDAEKMTGKGFRDFAEASSGCWVKDS</sequence>
<evidence type="ECO:0000313" key="1">
    <source>
        <dbReference type="EMBL" id="OJD26759.1"/>
    </source>
</evidence>
<dbReference type="AlphaFoldDB" id="A0A1J9RDU9"/>
<dbReference type="EMBL" id="LGTZ01000180">
    <property type="protein sequence ID" value="OJD26759.1"/>
    <property type="molecule type" value="Genomic_DNA"/>
</dbReference>
<dbReference type="Gene3D" id="3.40.50.720">
    <property type="entry name" value="NAD(P)-binding Rossmann-like Domain"/>
    <property type="match status" value="1"/>
</dbReference>
<dbReference type="STRING" id="1658174.A0A1J9RDU9"/>
<comment type="caution">
    <text evidence="1">The sequence shown here is derived from an EMBL/GenBank/DDBJ whole genome shotgun (WGS) entry which is preliminary data.</text>
</comment>
<organism evidence="1 2">
    <name type="scientific">Blastomyces percursus</name>
    <dbReference type="NCBI Taxonomy" id="1658174"/>
    <lineage>
        <taxon>Eukaryota</taxon>
        <taxon>Fungi</taxon>
        <taxon>Dikarya</taxon>
        <taxon>Ascomycota</taxon>
        <taxon>Pezizomycotina</taxon>
        <taxon>Eurotiomycetes</taxon>
        <taxon>Eurotiomycetidae</taxon>
        <taxon>Onygenales</taxon>
        <taxon>Ajellomycetaceae</taxon>
        <taxon>Blastomyces</taxon>
    </lineage>
</organism>
<dbReference type="SUPFAM" id="SSF51735">
    <property type="entry name" value="NAD(P)-binding Rossmann-fold domains"/>
    <property type="match status" value="1"/>
</dbReference>